<organism evidence="5 6">
    <name type="scientific">Chlorogloeopsis fritschii PCC 6912</name>
    <dbReference type="NCBI Taxonomy" id="211165"/>
    <lineage>
        <taxon>Bacteria</taxon>
        <taxon>Bacillati</taxon>
        <taxon>Cyanobacteriota</taxon>
        <taxon>Cyanophyceae</taxon>
        <taxon>Nostocales</taxon>
        <taxon>Chlorogloeopsidaceae</taxon>
        <taxon>Chlorogloeopsis</taxon>
    </lineage>
</organism>
<evidence type="ECO:0000259" key="3">
    <source>
        <dbReference type="PROSITE" id="PS50213"/>
    </source>
</evidence>
<dbReference type="InterPro" id="IPR011250">
    <property type="entry name" value="OMP/PagP_B-barrel"/>
</dbReference>
<evidence type="ECO:0000256" key="2">
    <source>
        <dbReference type="SAM" id="SignalP"/>
    </source>
</evidence>
<dbReference type="InterPro" id="IPR036378">
    <property type="entry name" value="FAS1_dom_sf"/>
</dbReference>
<feature type="signal peptide" evidence="2">
    <location>
        <begin position="1"/>
        <end position="21"/>
    </location>
</feature>
<dbReference type="Pfam" id="PF00395">
    <property type="entry name" value="SLH"/>
    <property type="match status" value="3"/>
</dbReference>
<dbReference type="SUPFAM" id="SSF56925">
    <property type="entry name" value="OMPA-like"/>
    <property type="match status" value="1"/>
</dbReference>
<dbReference type="SUPFAM" id="SSF82153">
    <property type="entry name" value="FAS1 domain"/>
    <property type="match status" value="1"/>
</dbReference>
<feature type="region of interest" description="Disordered" evidence="1">
    <location>
        <begin position="36"/>
        <end position="60"/>
    </location>
</feature>
<dbReference type="PANTHER" id="PTHR10900">
    <property type="entry name" value="PERIOSTIN-RELATED"/>
    <property type="match status" value="1"/>
</dbReference>
<dbReference type="OrthoDB" id="9759810at2"/>
<evidence type="ECO:0000313" key="5">
    <source>
        <dbReference type="EMBL" id="RUR80216.1"/>
    </source>
</evidence>
<feature type="chain" id="PRO_5018570442" description="Beta-Ig-H3/fasciclin" evidence="2">
    <location>
        <begin position="22"/>
        <end position="558"/>
    </location>
</feature>
<feature type="domain" description="SLH" evidence="4">
    <location>
        <begin position="62"/>
        <end position="125"/>
    </location>
</feature>
<evidence type="ECO:0008006" key="7">
    <source>
        <dbReference type="Google" id="ProtNLM"/>
    </source>
</evidence>
<dbReference type="EMBL" id="RSCJ01000011">
    <property type="protein sequence ID" value="RUR80216.1"/>
    <property type="molecule type" value="Genomic_DNA"/>
</dbReference>
<dbReference type="Gene3D" id="2.30.180.10">
    <property type="entry name" value="FAS1 domain"/>
    <property type="match status" value="1"/>
</dbReference>
<dbReference type="InterPro" id="IPR050904">
    <property type="entry name" value="Adhesion/Biosynth-related"/>
</dbReference>
<keyword evidence="6" id="KW-1185">Reference proteome</keyword>
<dbReference type="AlphaFoldDB" id="A0A3S0ZUL8"/>
<evidence type="ECO:0000259" key="4">
    <source>
        <dbReference type="PROSITE" id="PS51272"/>
    </source>
</evidence>
<dbReference type="PROSITE" id="PS50213">
    <property type="entry name" value="FAS1"/>
    <property type="match status" value="1"/>
</dbReference>
<feature type="domain" description="SLH" evidence="4">
    <location>
        <begin position="190"/>
        <end position="254"/>
    </location>
</feature>
<dbReference type="InterPro" id="IPR001119">
    <property type="entry name" value="SLH_dom"/>
</dbReference>
<accession>A0A3S0ZUL8</accession>
<protein>
    <recommendedName>
        <fullName evidence="7">Beta-Ig-H3/fasciclin</fullName>
    </recommendedName>
</protein>
<feature type="compositionally biased region" description="Pro residues" evidence="1">
    <location>
        <begin position="42"/>
        <end position="58"/>
    </location>
</feature>
<evidence type="ECO:0000313" key="6">
    <source>
        <dbReference type="Proteomes" id="UP000268857"/>
    </source>
</evidence>
<feature type="domain" description="FAS1" evidence="3">
    <location>
        <begin position="274"/>
        <end position="406"/>
    </location>
</feature>
<dbReference type="FunFam" id="2.30.180.10:FF:000032">
    <property type="entry name" value="Fasciclin domain-containing protein, putative"/>
    <property type="match status" value="1"/>
</dbReference>
<gene>
    <name evidence="5" type="ORF">PCC6912_30760</name>
</gene>
<proteinExistence type="predicted"/>
<dbReference type="PROSITE" id="PS51272">
    <property type="entry name" value="SLH"/>
    <property type="match status" value="3"/>
</dbReference>
<sequence>MRSLFSLSLTSTALLAFGASATPVLISAPSLAQVPAQTPEEVPAPAPEQAPAPAPEQAPAPAAINFPDVQADYWALPFIQGLAARNIIAGFPDGTFRPEQAVTRAEFAAMIQKAFNQSLVRQLPAGGFRDVPAGFWAASAIQEAYESGFMAGYPNNLFLPNQQIPKVQAIAALANGLNLTPTDSPQNILASNYTDAGQIPGYAINQVAAATQANLVVNYPDIRTLSPDRALTRAEAAAHLYQALVRLGQVPALPTNVAAANYIVGGPGSTQQATTDILSLAESSNNFTTLLSLVRAAGLEETLKQQGPYTLFAPTDQAFAALPPETLQRLQQPENKETLLRVLRYHVVPNQVAPNEITSGELQTLEERTVNVKVDPASNQVAVNDATVQASVQASNGVVYAVDRVLVPPNVSLAPEDDEDARPRGRNYVAVGGNIGFGGNTALGSGNFAVTSKFSVFNNFSIRPGAIIGDDTVFLVPITYDFAFRGVDNPVGAGSFPVSPYIGAGVSIGTGDDTDVGFLLTGGLDYPLSRQFTINAAVNASFVDDTDVGLLLGIGYNF</sequence>
<evidence type="ECO:0000256" key="1">
    <source>
        <dbReference type="SAM" id="MobiDB-lite"/>
    </source>
</evidence>
<dbReference type="InterPro" id="IPR000782">
    <property type="entry name" value="FAS1_domain"/>
</dbReference>
<reference evidence="5 6" key="1">
    <citation type="journal article" date="2019" name="Genome Biol. Evol.">
        <title>Day and night: Metabolic profiles and evolutionary relationships of six axenic non-marine cyanobacteria.</title>
        <authorList>
            <person name="Will S.E."/>
            <person name="Henke P."/>
            <person name="Boedeker C."/>
            <person name="Huang S."/>
            <person name="Brinkmann H."/>
            <person name="Rohde M."/>
            <person name="Jarek M."/>
            <person name="Friedl T."/>
            <person name="Seufert S."/>
            <person name="Schumacher M."/>
            <person name="Overmann J."/>
            <person name="Neumann-Schaal M."/>
            <person name="Petersen J."/>
        </authorList>
    </citation>
    <scope>NUCLEOTIDE SEQUENCE [LARGE SCALE GENOMIC DNA]</scope>
    <source>
        <strain evidence="5 6">PCC 6912</strain>
    </source>
</reference>
<keyword evidence="2" id="KW-0732">Signal</keyword>
<comment type="caution">
    <text evidence="5">The sequence shown here is derived from an EMBL/GenBank/DDBJ whole genome shotgun (WGS) entry which is preliminary data.</text>
</comment>
<dbReference type="SMART" id="SM00554">
    <property type="entry name" value="FAS1"/>
    <property type="match status" value="1"/>
</dbReference>
<feature type="domain" description="SLH" evidence="4">
    <location>
        <begin position="128"/>
        <end position="187"/>
    </location>
</feature>
<dbReference type="Pfam" id="PF02469">
    <property type="entry name" value="Fasciclin"/>
    <property type="match status" value="1"/>
</dbReference>
<dbReference type="RefSeq" id="WP_016873884.1">
    <property type="nucleotide sequence ID" value="NZ_AJLN01000050.1"/>
</dbReference>
<dbReference type="Proteomes" id="UP000268857">
    <property type="component" value="Unassembled WGS sequence"/>
</dbReference>
<name>A0A3S0ZUL8_CHLFR</name>
<dbReference type="STRING" id="211165.GCA_000317285_01371"/>